<dbReference type="Pfam" id="PF20642">
    <property type="entry name" value="TAF1C_HB"/>
    <property type="match status" value="1"/>
</dbReference>
<organism evidence="4 5">
    <name type="scientific">Scleropages formosus</name>
    <name type="common">Asian bonytongue</name>
    <name type="synonym">Osteoglossum formosum</name>
    <dbReference type="NCBI Taxonomy" id="113540"/>
    <lineage>
        <taxon>Eukaryota</taxon>
        <taxon>Metazoa</taxon>
        <taxon>Chordata</taxon>
        <taxon>Craniata</taxon>
        <taxon>Vertebrata</taxon>
        <taxon>Euteleostomi</taxon>
        <taxon>Actinopterygii</taxon>
        <taxon>Neopterygii</taxon>
        <taxon>Teleostei</taxon>
        <taxon>Osteoglossocephala</taxon>
        <taxon>Osteoglossomorpha</taxon>
        <taxon>Osteoglossiformes</taxon>
        <taxon>Osteoglossidae</taxon>
        <taxon>Scleropages</taxon>
    </lineage>
</organism>
<feature type="domain" description="TAF1C beta-propeller" evidence="2">
    <location>
        <begin position="342"/>
        <end position="478"/>
    </location>
</feature>
<keyword evidence="5" id="KW-1185">Reference proteome</keyword>
<sequence length="1031" mass="116442">MLNERRSLGEACEPVRQRWKRGAVVVPCRHVRTCCGTETESRRLLLLIIIMMDSSKFPQQLFPSFYYIGPPERTSGCAVEGWGTYGQLLPLGAEEEEEEEEEEGPAHLNDWKFQAQHTAKGQKWVPMEPITIPLLAPNKVGKCTDFGRPSDAMDFPKHMKNFYLDNPQDAFGTMSSLLEEHFYFGSGTLKAHARKTAVSMKKMKHFLRHSKYEKCSLTYFGKRARLYSHLLGDAIHDIPPGLLAELLHEELAQRWQQQHFNEVTTGGAIGYFQLRASDTFQEGCLIYPRKSALNSLEFQQVVLKVKNSNSPQLSLQNKPITYKLNGTVRQISVGRMEESVHVGVRSDYCCGVWMATHALRPVPREVIKTEDRSSCLAVSPHIPGELLVATESGAAYLWTVGRCLSKFREEEGNLYFNAQSQWRWCDFSAHPRVVLYADRTGLELTDIRSKEKYSHTLFRIGQTPDCKSGERVMMSKYLFDVNTYHHLVTTQYSAYIMDERFPCLPMVKWDHMMAGPPVFAQVVGRPSQGGSNKMLLGSQHSQEVMLLQYSGGDVLACHSVGSPQQLISPMKSLKHLPVQIPHRKVKVQERLEVPLAGVASIYHAEKRECLCVLQLSEGGDIFYQILKPAGNESQPSKNSMGGKQPTAELSDSLLYQSQKQMSDSTVNEEQRTRALQVELSDNQSAATTSEMEIHGVSETSVSQTLVAQSTQVGTSLAKHSTAQEKASKEVLMQWKSWLNILHSNQKQKRRKYEKCHWTLTTKSLISLDDGQKDSLEKGRLSSLRNDMKELMKRKKVLIHGVTSLPPQGVLPTPDPVDTESWDNDLSQRLSMSWDGQWKSWWEEKLGLNREKKVKELRRKRRRQKQARVRSRVCLSESFTSSVGYPSDFDFSATSSFGDSQPPDLGTDFGYLSSQEDLFSESECVRRVDVDKESQSSKPNLVQLDSGKARLVGNKTKTQEARCLNQESYLSSLFSSQEEPKEATVESSFSFPLSLSSQMSSISVSQRKPCVGASSLTSTPSRPMKKRSRMGF</sequence>
<feature type="compositionally biased region" description="Polar residues" evidence="1">
    <location>
        <begin position="631"/>
        <end position="648"/>
    </location>
</feature>
<feature type="domain" description="TAF1C helical bundle" evidence="3">
    <location>
        <begin position="587"/>
        <end position="865"/>
    </location>
</feature>
<evidence type="ECO:0000313" key="4">
    <source>
        <dbReference type="Ensembl" id="ENSSFOP00015033630.2"/>
    </source>
</evidence>
<reference evidence="4" key="3">
    <citation type="submission" date="2025-09" db="UniProtKB">
        <authorList>
            <consortium name="Ensembl"/>
        </authorList>
    </citation>
    <scope>IDENTIFICATION</scope>
</reference>
<accession>A0A8C9SAU6</accession>
<dbReference type="PANTHER" id="PTHR15319:SF1">
    <property type="entry name" value="TATA BOX-BINDING PROTEIN-ASSOCIATED FACTOR RNA POLYMERASE I SUBUNIT C"/>
    <property type="match status" value="1"/>
</dbReference>
<evidence type="ECO:0000313" key="5">
    <source>
        <dbReference type="Proteomes" id="UP000694397"/>
    </source>
</evidence>
<dbReference type="OrthoDB" id="2382881at2759"/>
<evidence type="ECO:0000256" key="1">
    <source>
        <dbReference type="SAM" id="MobiDB-lite"/>
    </source>
</evidence>
<dbReference type="InterPro" id="IPR038801">
    <property type="entry name" value="TAF1C"/>
</dbReference>
<dbReference type="InterPro" id="IPR049090">
    <property type="entry name" value="TAF1C_HB"/>
</dbReference>
<reference evidence="4 5" key="1">
    <citation type="submission" date="2019-04" db="EMBL/GenBank/DDBJ databases">
        <authorList>
            <consortium name="Wellcome Sanger Institute Data Sharing"/>
        </authorList>
    </citation>
    <scope>NUCLEOTIDE SEQUENCE [LARGE SCALE GENOMIC DNA]</scope>
</reference>
<protein>
    <submittedName>
        <fullName evidence="4">Si:ch1073-170h8.3</fullName>
    </submittedName>
</protein>
<feature type="region of interest" description="Disordered" evidence="1">
    <location>
        <begin position="629"/>
        <end position="648"/>
    </location>
</feature>
<dbReference type="Ensembl" id="ENSSFOT00015034007.2">
    <property type="protein sequence ID" value="ENSSFOP00015033630.2"/>
    <property type="gene ID" value="ENSSFOG00015021459.2"/>
</dbReference>
<dbReference type="GO" id="GO:0001650">
    <property type="term" value="C:fibrillar center"/>
    <property type="evidence" value="ECO:0007669"/>
    <property type="project" value="TreeGrafter"/>
</dbReference>
<gene>
    <name evidence="4" type="primary">taf1c</name>
</gene>
<dbReference type="Pfam" id="PF20641">
    <property type="entry name" value="TAF1C_beta-prop"/>
    <property type="match status" value="1"/>
</dbReference>
<feature type="region of interest" description="Disordered" evidence="1">
    <location>
        <begin position="1005"/>
        <end position="1031"/>
    </location>
</feature>
<dbReference type="CTD" id="9013"/>
<dbReference type="GeneTree" id="ENSGT00390000010767"/>
<reference evidence="4" key="2">
    <citation type="submission" date="2025-08" db="UniProtKB">
        <authorList>
            <consortium name="Ensembl"/>
        </authorList>
    </citation>
    <scope>IDENTIFICATION</scope>
</reference>
<feature type="compositionally biased region" description="Polar residues" evidence="1">
    <location>
        <begin position="658"/>
        <end position="667"/>
    </location>
</feature>
<dbReference type="AlphaFoldDB" id="A0A8C9SAU6"/>
<name>A0A8C9SAU6_SCLFO</name>
<dbReference type="Proteomes" id="UP000694397">
    <property type="component" value="Chromosome 6"/>
</dbReference>
<proteinExistence type="predicted"/>
<dbReference type="KEGG" id="sfm:108936463"/>
<feature type="region of interest" description="Disordered" evidence="1">
    <location>
        <begin position="658"/>
        <end position="687"/>
    </location>
</feature>
<dbReference type="GeneID" id="108936463"/>
<evidence type="ECO:0000259" key="3">
    <source>
        <dbReference type="Pfam" id="PF20642"/>
    </source>
</evidence>
<feature type="compositionally biased region" description="Basic residues" evidence="1">
    <location>
        <begin position="1022"/>
        <end position="1031"/>
    </location>
</feature>
<dbReference type="GO" id="GO:0001164">
    <property type="term" value="F:RNA polymerase I core promoter sequence-specific DNA binding"/>
    <property type="evidence" value="ECO:0007669"/>
    <property type="project" value="TreeGrafter"/>
</dbReference>
<dbReference type="PANTHER" id="PTHR15319">
    <property type="entry name" value="TATA BOX-BINDING PROTEIN ASSOCIATED FACTOR RNA POLYMERASE I SUBUNIT C"/>
    <property type="match status" value="1"/>
</dbReference>
<dbReference type="InterPro" id="IPR049087">
    <property type="entry name" value="TAF1C_beta-prop"/>
</dbReference>
<dbReference type="RefSeq" id="XP_018611345.2">
    <property type="nucleotide sequence ID" value="XM_018755829.2"/>
</dbReference>
<evidence type="ECO:0000259" key="2">
    <source>
        <dbReference type="Pfam" id="PF20641"/>
    </source>
</evidence>